<dbReference type="EMBL" id="VJMH01001230">
    <property type="protein sequence ID" value="KAF0712591.1"/>
    <property type="molecule type" value="Genomic_DNA"/>
</dbReference>
<protein>
    <submittedName>
        <fullName evidence="3">Aste57867_4778 protein</fullName>
    </submittedName>
</protein>
<evidence type="ECO:0000313" key="4">
    <source>
        <dbReference type="Proteomes" id="UP000332933"/>
    </source>
</evidence>
<keyword evidence="4" id="KW-1185">Reference proteome</keyword>
<dbReference type="EMBL" id="CAADRA010001230">
    <property type="protein sequence ID" value="VFT81873.1"/>
    <property type="molecule type" value="Genomic_DNA"/>
</dbReference>
<dbReference type="InterPro" id="IPR038595">
    <property type="entry name" value="LOR_sf"/>
</dbReference>
<reference evidence="2" key="2">
    <citation type="submission" date="2019-06" db="EMBL/GenBank/DDBJ databases">
        <title>Genomics analysis of Aphanomyces spp. identifies a new class of oomycete effector associated with host adaptation.</title>
        <authorList>
            <person name="Gaulin E."/>
        </authorList>
    </citation>
    <scope>NUCLEOTIDE SEQUENCE</scope>
    <source>
        <strain evidence="2">CBS 578.67</strain>
    </source>
</reference>
<dbReference type="InterPro" id="IPR007612">
    <property type="entry name" value="LOR"/>
</dbReference>
<evidence type="ECO:0000256" key="1">
    <source>
        <dbReference type="ARBA" id="ARBA00005437"/>
    </source>
</evidence>
<dbReference type="OrthoDB" id="101217at2759"/>
<accession>A0A485KD96</accession>
<gene>
    <name evidence="3" type="primary">Aste57867_4778</name>
    <name evidence="2" type="ORF">As57867_004765</name>
    <name evidence="3" type="ORF">ASTE57867_4778</name>
</gene>
<dbReference type="Proteomes" id="UP000332933">
    <property type="component" value="Unassembled WGS sequence"/>
</dbReference>
<sequence>MANTQHDTAKTIARPKDAAVAYEKAVLVAHPPMTIVAPRFVTKAPTTIIVRISDDYFVRDVNTGDALFHIQTKTDVYATKTLVDLRANLPVAVIQEPVMTGRHRQKVYKPDMTPWFDIVPHMTFVTNSGDCDVEDCVTGETHSFGIDGNALMRKAVVSRNGVTIARMHKPKAITSKDYIIDMAAGVDMALIVLFCLGMDEASNIHLIPTLSAASMFS</sequence>
<reference evidence="3 4" key="1">
    <citation type="submission" date="2019-03" db="EMBL/GenBank/DDBJ databases">
        <authorList>
            <person name="Gaulin E."/>
            <person name="Dumas B."/>
        </authorList>
    </citation>
    <scope>NUCLEOTIDE SEQUENCE [LARGE SCALE GENOMIC DNA]</scope>
    <source>
        <strain evidence="3">CBS 568.67</strain>
    </source>
</reference>
<evidence type="ECO:0000313" key="3">
    <source>
        <dbReference type="EMBL" id="VFT81873.1"/>
    </source>
</evidence>
<dbReference type="SUPFAM" id="SSF54518">
    <property type="entry name" value="Tubby C-terminal domain-like"/>
    <property type="match status" value="1"/>
</dbReference>
<organism evidence="3 4">
    <name type="scientific">Aphanomyces stellatus</name>
    <dbReference type="NCBI Taxonomy" id="120398"/>
    <lineage>
        <taxon>Eukaryota</taxon>
        <taxon>Sar</taxon>
        <taxon>Stramenopiles</taxon>
        <taxon>Oomycota</taxon>
        <taxon>Saprolegniomycetes</taxon>
        <taxon>Saprolegniales</taxon>
        <taxon>Verrucalvaceae</taxon>
        <taxon>Aphanomyces</taxon>
    </lineage>
</organism>
<dbReference type="InterPro" id="IPR025659">
    <property type="entry name" value="Tubby-like_C"/>
</dbReference>
<name>A0A485KD96_9STRA</name>
<proteinExistence type="inferred from homology"/>
<dbReference type="Pfam" id="PF04525">
    <property type="entry name" value="LOR"/>
    <property type="match status" value="1"/>
</dbReference>
<evidence type="ECO:0000313" key="2">
    <source>
        <dbReference type="EMBL" id="KAF0712591.1"/>
    </source>
</evidence>
<dbReference type="AlphaFoldDB" id="A0A485KD96"/>
<comment type="similarity">
    <text evidence="1">Belongs to the LOR family.</text>
</comment>
<dbReference type="Gene3D" id="2.40.160.200">
    <property type="entry name" value="LURP1-related"/>
    <property type="match status" value="1"/>
</dbReference>